<dbReference type="CDD" id="cd07771">
    <property type="entry name" value="ASKHA_NBD_FGGY_RhaB-like"/>
    <property type="match status" value="1"/>
</dbReference>
<name>A0A3E2VZ02_CLOIN</name>
<dbReference type="Pfam" id="PF02782">
    <property type="entry name" value="FGGY_C"/>
    <property type="match status" value="1"/>
</dbReference>
<proteinExistence type="inferred from homology"/>
<keyword evidence="4 11" id="KW-0418">Kinase</keyword>
<dbReference type="InterPro" id="IPR013449">
    <property type="entry name" value="Rhamnulokinase"/>
</dbReference>
<dbReference type="GO" id="GO:0006071">
    <property type="term" value="P:glycerol metabolic process"/>
    <property type="evidence" value="ECO:0007669"/>
    <property type="project" value="TreeGrafter"/>
</dbReference>
<keyword evidence="7" id="KW-0684">Rhamnose metabolism</keyword>
<dbReference type="GO" id="GO:0005829">
    <property type="term" value="C:cytosol"/>
    <property type="evidence" value="ECO:0007669"/>
    <property type="project" value="TreeGrafter"/>
</dbReference>
<evidence type="ECO:0000256" key="2">
    <source>
        <dbReference type="ARBA" id="ARBA00022679"/>
    </source>
</evidence>
<evidence type="ECO:0000256" key="6">
    <source>
        <dbReference type="ARBA" id="ARBA00023157"/>
    </source>
</evidence>
<dbReference type="Pfam" id="PF00370">
    <property type="entry name" value="FGGY_N"/>
    <property type="match status" value="1"/>
</dbReference>
<dbReference type="RefSeq" id="WP_054344225.1">
    <property type="nucleotide sequence ID" value="NZ_BAABYY010000002.1"/>
</dbReference>
<dbReference type="GO" id="GO:0004370">
    <property type="term" value="F:glycerol kinase activity"/>
    <property type="evidence" value="ECO:0007669"/>
    <property type="project" value="TreeGrafter"/>
</dbReference>
<keyword evidence="2" id="KW-0808">Transferase</keyword>
<feature type="domain" description="Carbohydrate kinase FGGY C-terminal" evidence="9">
    <location>
        <begin position="251"/>
        <end position="436"/>
    </location>
</feature>
<accession>A0A3E2VZ02</accession>
<evidence type="ECO:0000256" key="7">
    <source>
        <dbReference type="ARBA" id="ARBA00023308"/>
    </source>
</evidence>
<dbReference type="Proteomes" id="UP001203972">
    <property type="component" value="Unassembled WGS sequence"/>
</dbReference>
<dbReference type="EMBL" id="JAKTMA010000021">
    <property type="protein sequence ID" value="MCR0233611.1"/>
    <property type="molecule type" value="Genomic_DNA"/>
</dbReference>
<evidence type="ECO:0000256" key="4">
    <source>
        <dbReference type="ARBA" id="ARBA00022777"/>
    </source>
</evidence>
<dbReference type="Gene3D" id="3.30.420.40">
    <property type="match status" value="2"/>
</dbReference>
<dbReference type="PANTHER" id="PTHR10196">
    <property type="entry name" value="SUGAR KINASE"/>
    <property type="match status" value="1"/>
</dbReference>
<dbReference type="AlphaFoldDB" id="A0A3E2VZ02"/>
<dbReference type="InterPro" id="IPR018484">
    <property type="entry name" value="FGGY_N"/>
</dbReference>
<evidence type="ECO:0000256" key="1">
    <source>
        <dbReference type="ARBA" id="ARBA00009156"/>
    </source>
</evidence>
<dbReference type="GO" id="GO:0005524">
    <property type="term" value="F:ATP binding"/>
    <property type="evidence" value="ECO:0007669"/>
    <property type="project" value="UniProtKB-KW"/>
</dbReference>
<evidence type="ECO:0000256" key="3">
    <source>
        <dbReference type="ARBA" id="ARBA00022741"/>
    </source>
</evidence>
<keyword evidence="6" id="KW-1015">Disulfide bond</keyword>
<dbReference type="OrthoDB" id="9761504at2"/>
<evidence type="ECO:0000313" key="10">
    <source>
        <dbReference type="EMBL" id="MCR0233611.1"/>
    </source>
</evidence>
<keyword evidence="5" id="KW-0067">ATP-binding</keyword>
<evidence type="ECO:0000259" key="9">
    <source>
        <dbReference type="Pfam" id="PF02782"/>
    </source>
</evidence>
<reference evidence="10" key="2">
    <citation type="journal article" date="2022" name="Clin. Infect. Dis.">
        <title>Association between Clostridium innocuum and antibiotic-associated diarrhea in adults and children: A cross-sectional study and comparative genomics analysis.</title>
        <authorList>
            <person name="Cherny K.E."/>
            <person name="Muscat E.B."/>
            <person name="Balaji A."/>
            <person name="Mukherjee J."/>
            <person name="Ozer E.A."/>
            <person name="Angarone M.P."/>
            <person name="Hauser A.R."/>
            <person name="Sichel J.S."/>
            <person name="Amponsah E."/>
            <person name="Kociolek L.K."/>
        </authorList>
    </citation>
    <scope>NUCLEOTIDE SEQUENCE</scope>
    <source>
        <strain evidence="10">NU1-AC-029v</strain>
    </source>
</reference>
<dbReference type="PANTHER" id="PTHR10196:SF93">
    <property type="entry name" value="L-RHAMNULOKINASE"/>
    <property type="match status" value="1"/>
</dbReference>
<evidence type="ECO:0000313" key="12">
    <source>
        <dbReference type="Proteomes" id="UP000260025"/>
    </source>
</evidence>
<evidence type="ECO:0000256" key="5">
    <source>
        <dbReference type="ARBA" id="ARBA00022840"/>
    </source>
</evidence>
<dbReference type="EMBL" id="QVEV01000007">
    <property type="protein sequence ID" value="RGC16750.1"/>
    <property type="molecule type" value="Genomic_DNA"/>
</dbReference>
<comment type="similarity">
    <text evidence="1">Belongs to the FGGY kinase family.</text>
</comment>
<keyword evidence="3" id="KW-0547">Nucleotide-binding</keyword>
<dbReference type="Proteomes" id="UP000260025">
    <property type="component" value="Unassembled WGS sequence"/>
</dbReference>
<gene>
    <name evidence="11" type="ORF">DXA38_06850</name>
    <name evidence="10" type="ORF">MKC95_12605</name>
</gene>
<dbReference type="GO" id="GO:0008993">
    <property type="term" value="F:rhamnulokinase activity"/>
    <property type="evidence" value="ECO:0007669"/>
    <property type="project" value="InterPro"/>
</dbReference>
<feature type="domain" description="Carbohydrate kinase FGGY N-terminal" evidence="8">
    <location>
        <begin position="3"/>
        <end position="239"/>
    </location>
</feature>
<dbReference type="InterPro" id="IPR018485">
    <property type="entry name" value="FGGY_C"/>
</dbReference>
<comment type="caution">
    <text evidence="11">The sequence shown here is derived from an EMBL/GenBank/DDBJ whole genome shotgun (WGS) entry which is preliminary data.</text>
</comment>
<sequence>MNYYLAIDIGASSGRHILFWKEEMQIHMLEVYRFVNESEKIKNYECWNIDKLFHNIIKGMKVCHNLKKIPCAMAIDTWGVDYVLLDDVGELLNECICYRDHSFDHVMDEVFHIISKEELYEHTGIQFQQFNTIYQLYEMSKRIDLKKANHFLMIPDYMIYLLTGVTVNEYTNATTTQLLNAKTHMWDETILERLHIPCNIFHEVIMPGTCIGTLRHDIVNEIGFQTKVWACASHDTGSAFLVPDNEDSIIISSGTWSLIGIHRATPLINQESRMCNYTNEGGWHTIRYLKNIMGLWMLQEVQRNLDYVYTFTELCELGKQSEPISTVIDVNDYRFLKPTNMIKAIDTYCTEKGLAQPKSIGQYVQCICRSLAFAYKDAIKELEQLNKRTYLNITVIGGGVQNEYLNCLISEICERPVIRGTIEATALGNAMCQMIANREFDNLQEARACELVVHTRKEAEK</sequence>
<evidence type="ECO:0000259" key="8">
    <source>
        <dbReference type="Pfam" id="PF00370"/>
    </source>
</evidence>
<protein>
    <submittedName>
        <fullName evidence="11">Rhamnulokinase</fullName>
    </submittedName>
</protein>
<dbReference type="GO" id="GO:0019301">
    <property type="term" value="P:rhamnose catabolic process"/>
    <property type="evidence" value="ECO:0007669"/>
    <property type="project" value="InterPro"/>
</dbReference>
<reference evidence="11 12" key="1">
    <citation type="submission" date="2018-08" db="EMBL/GenBank/DDBJ databases">
        <title>A genome reference for cultivated species of the human gut microbiota.</title>
        <authorList>
            <person name="Zou Y."/>
            <person name="Xue W."/>
            <person name="Luo G."/>
        </authorList>
    </citation>
    <scope>NUCLEOTIDE SEQUENCE [LARGE SCALE GENOMIC DNA]</scope>
    <source>
        <strain evidence="11 12">OF01-2LB</strain>
    </source>
</reference>
<organism evidence="11 12">
    <name type="scientific">Clostridium innocuum</name>
    <dbReference type="NCBI Taxonomy" id="1522"/>
    <lineage>
        <taxon>Bacteria</taxon>
        <taxon>Bacillati</taxon>
        <taxon>Bacillota</taxon>
        <taxon>Clostridia</taxon>
        <taxon>Eubacteriales</taxon>
        <taxon>Clostridiaceae</taxon>
        <taxon>Clostridium</taxon>
    </lineage>
</organism>
<evidence type="ECO:0000313" key="11">
    <source>
        <dbReference type="EMBL" id="RGC16750.1"/>
    </source>
</evidence>
<dbReference type="InterPro" id="IPR043129">
    <property type="entry name" value="ATPase_NBD"/>
</dbReference>
<dbReference type="SUPFAM" id="SSF53067">
    <property type="entry name" value="Actin-like ATPase domain"/>
    <property type="match status" value="2"/>
</dbReference>